<evidence type="ECO:0008006" key="4">
    <source>
        <dbReference type="Google" id="ProtNLM"/>
    </source>
</evidence>
<dbReference type="AlphaFoldDB" id="A0A4P7XN53"/>
<reference evidence="2 3" key="1">
    <citation type="submission" date="2018-07" db="EMBL/GenBank/DDBJ databases">
        <title>Marsedoiliclastica nanhaica gen. nov. sp. nov., a novel marine hydrocarbonoclastic bacterium isolated from an in-situ enriched hydrocarbon-degrading consortium in deep-sea sediment.</title>
        <authorList>
            <person name="Dong C."/>
            <person name="Ma T."/>
            <person name="Liu R."/>
            <person name="Shao Z."/>
        </authorList>
    </citation>
    <scope>NUCLEOTIDE SEQUENCE [LARGE SCALE GENOMIC DNA]</scope>
    <source>
        <strain evidence="3">soil36-7</strain>
    </source>
</reference>
<evidence type="ECO:0000313" key="3">
    <source>
        <dbReference type="Proteomes" id="UP000298049"/>
    </source>
</evidence>
<feature type="chain" id="PRO_5020815809" description="RND transporter" evidence="1">
    <location>
        <begin position="20"/>
        <end position="332"/>
    </location>
</feature>
<protein>
    <recommendedName>
        <fullName evidence="4">RND transporter</fullName>
    </recommendedName>
</protein>
<sequence length="332" mass="36674">MRWLAASVVFLAAAFPVLAQDIPKRSFCVFDPIGANGPLFSVMKAARAPALGWGVDLQLRAYTDEKIAAEEFKAGQCDSVLLTGTRAREFNKFTGTLEAIGAVPGEREMRMLLQALNQEKAAGLLRSDGYEVVGILPAGAVYLFMRDRELDTVNELQGKKIGAFDYDDAAVTMVRRVGASVVGTNSANFAGKFNNGSVDIIYAPAVAYTPLELYKGVVPDGGVYNYPLTQMNFQILIHRDRFPEDYGKKVRDYSLDQVDRAYELVASAEAEIPEEFWTHPTAEQVSDYDEMLREVRLELRDGGTYDGTALKLMRAIRCKTDPTRPECALALE</sequence>
<dbReference type="Gene3D" id="3.40.190.170">
    <property type="entry name" value="Bacterial extracellular solute-binding protein, family 7"/>
    <property type="match status" value="1"/>
</dbReference>
<organism evidence="2 3">
    <name type="scientific">Hydrocarboniclastica marina</name>
    <dbReference type="NCBI Taxonomy" id="2259620"/>
    <lineage>
        <taxon>Bacteria</taxon>
        <taxon>Pseudomonadati</taxon>
        <taxon>Pseudomonadota</taxon>
        <taxon>Gammaproteobacteria</taxon>
        <taxon>Alteromonadales</taxon>
        <taxon>Alteromonadaceae</taxon>
        <taxon>Hydrocarboniclastica</taxon>
    </lineage>
</organism>
<feature type="signal peptide" evidence="1">
    <location>
        <begin position="1"/>
        <end position="19"/>
    </location>
</feature>
<keyword evidence="3" id="KW-1185">Reference proteome</keyword>
<gene>
    <name evidence="2" type="ORF">soil367_01320</name>
</gene>
<dbReference type="EMBL" id="CP031093">
    <property type="protein sequence ID" value="QCF27757.1"/>
    <property type="molecule type" value="Genomic_DNA"/>
</dbReference>
<dbReference type="InterPro" id="IPR045758">
    <property type="entry name" value="AdeT1/2"/>
</dbReference>
<name>A0A4P7XN53_9ALTE</name>
<dbReference type="Proteomes" id="UP000298049">
    <property type="component" value="Chromosome"/>
</dbReference>
<evidence type="ECO:0000313" key="2">
    <source>
        <dbReference type="EMBL" id="QCF27757.1"/>
    </source>
</evidence>
<accession>A0A4P7XN53</accession>
<proteinExistence type="predicted"/>
<dbReference type="KEGG" id="hmi:soil367_01320"/>
<dbReference type="InterPro" id="IPR038404">
    <property type="entry name" value="TRAP_DctP_sf"/>
</dbReference>
<evidence type="ECO:0000256" key="1">
    <source>
        <dbReference type="SAM" id="SignalP"/>
    </source>
</evidence>
<keyword evidence="1" id="KW-0732">Signal</keyword>
<dbReference type="Pfam" id="PF19582">
    <property type="entry name" value="AdeT1_2"/>
    <property type="match status" value="1"/>
</dbReference>
<dbReference type="OrthoDB" id="9771186at2"/>